<evidence type="ECO:0000256" key="5">
    <source>
        <dbReference type="ARBA" id="ARBA00013213"/>
    </source>
</evidence>
<evidence type="ECO:0000256" key="6">
    <source>
        <dbReference type="ARBA" id="ARBA00013376"/>
    </source>
</evidence>
<evidence type="ECO:0000256" key="1">
    <source>
        <dbReference type="ARBA" id="ARBA00001920"/>
    </source>
</evidence>
<feature type="binding site" evidence="16">
    <location>
        <begin position="11"/>
        <end position="16"/>
    </location>
    <ligand>
        <name>NADP(+)</name>
        <dbReference type="ChEBI" id="CHEBI:58349"/>
    </ligand>
</feature>
<feature type="binding site" evidence="16">
    <location>
        <position position="118"/>
    </location>
    <ligand>
        <name>NADPH</name>
        <dbReference type="ChEBI" id="CHEBI:57783"/>
    </ligand>
</feature>
<dbReference type="EC" id="1.1.1.3" evidence="5 14"/>
<dbReference type="UniPathway" id="UPA00051">
    <property type="reaction ID" value="UER00465"/>
</dbReference>
<evidence type="ECO:0000259" key="20">
    <source>
        <dbReference type="Pfam" id="PF03447"/>
    </source>
</evidence>
<dbReference type="Pfam" id="PF03447">
    <property type="entry name" value="NAD_binding_3"/>
    <property type="match status" value="1"/>
</dbReference>
<dbReference type="InParanoid" id="A0A4Q1BE06"/>
<dbReference type="GO" id="GO:0004412">
    <property type="term" value="F:homoserine dehydrogenase activity"/>
    <property type="evidence" value="ECO:0007669"/>
    <property type="project" value="UniProtKB-EC"/>
</dbReference>
<dbReference type="GO" id="GO:0009090">
    <property type="term" value="P:homoserine biosynthetic process"/>
    <property type="evidence" value="ECO:0007669"/>
    <property type="project" value="TreeGrafter"/>
</dbReference>
<keyword evidence="9 14" id="KW-0521">NADP</keyword>
<evidence type="ECO:0000256" key="16">
    <source>
        <dbReference type="PIRSR" id="PIRSR036497-2"/>
    </source>
</evidence>
<dbReference type="UniPathway" id="UPA00050">
    <property type="reaction ID" value="UER00063"/>
</dbReference>
<evidence type="ECO:0000256" key="8">
    <source>
        <dbReference type="ARBA" id="ARBA00022697"/>
    </source>
</evidence>
<dbReference type="FunCoup" id="A0A4Q1BE06">
    <property type="interactions" value="116"/>
</dbReference>
<evidence type="ECO:0000256" key="14">
    <source>
        <dbReference type="PIRNR" id="PIRNR036497"/>
    </source>
</evidence>
<keyword evidence="10 14" id="KW-0560">Oxidoreductase</keyword>
<dbReference type="PANTHER" id="PTHR43070">
    <property type="match status" value="1"/>
</dbReference>
<comment type="pathway">
    <text evidence="3 17">Amino-acid biosynthesis; L-methionine biosynthesis via de novo pathway; L-homoserine from L-aspartate: step 3/3.</text>
</comment>
<evidence type="ECO:0000256" key="12">
    <source>
        <dbReference type="ARBA" id="ARBA00048841"/>
    </source>
</evidence>
<dbReference type="InterPro" id="IPR019811">
    <property type="entry name" value="HDH_CS"/>
</dbReference>
<dbReference type="InterPro" id="IPR036291">
    <property type="entry name" value="NAD(P)-bd_dom_sf"/>
</dbReference>
<comment type="pathway">
    <text evidence="2 17">Amino-acid biosynthesis; L-threonine biosynthesis; L-threonine from L-aspartate: step 3/5.</text>
</comment>
<organism evidence="21 22">
    <name type="scientific">Tremella mesenterica</name>
    <name type="common">Jelly fungus</name>
    <dbReference type="NCBI Taxonomy" id="5217"/>
    <lineage>
        <taxon>Eukaryota</taxon>
        <taxon>Fungi</taxon>
        <taxon>Dikarya</taxon>
        <taxon>Basidiomycota</taxon>
        <taxon>Agaricomycotina</taxon>
        <taxon>Tremellomycetes</taxon>
        <taxon>Tremellales</taxon>
        <taxon>Tremellaceae</taxon>
        <taxon>Tremella</taxon>
    </lineage>
</organism>
<evidence type="ECO:0000256" key="7">
    <source>
        <dbReference type="ARBA" id="ARBA00022605"/>
    </source>
</evidence>
<evidence type="ECO:0000256" key="4">
    <source>
        <dbReference type="ARBA" id="ARBA00006753"/>
    </source>
</evidence>
<reference evidence="21 22" key="1">
    <citation type="submission" date="2016-06" db="EMBL/GenBank/DDBJ databases">
        <title>Evolution of pathogenesis and genome organization in the Tremellales.</title>
        <authorList>
            <person name="Cuomo C."/>
            <person name="Litvintseva A."/>
            <person name="Heitman J."/>
            <person name="Chen Y."/>
            <person name="Sun S."/>
            <person name="Springer D."/>
            <person name="Dromer F."/>
            <person name="Young S."/>
            <person name="Zeng Q."/>
            <person name="Chapman S."/>
            <person name="Gujja S."/>
            <person name="Saif S."/>
            <person name="Birren B."/>
        </authorList>
    </citation>
    <scope>NUCLEOTIDE SEQUENCE [LARGE SCALE GENOMIC DNA]</scope>
    <source>
        <strain evidence="21 22">ATCC 28783</strain>
    </source>
</reference>
<dbReference type="InterPro" id="IPR011147">
    <property type="entry name" value="Bifunc_Aspkin/hSer_DH"/>
</dbReference>
<dbReference type="STRING" id="5217.A0A4Q1BE06"/>
<dbReference type="Gene3D" id="3.30.360.10">
    <property type="entry name" value="Dihydrodipicolinate Reductase, domain 2"/>
    <property type="match status" value="1"/>
</dbReference>
<evidence type="ECO:0000256" key="2">
    <source>
        <dbReference type="ARBA" id="ARBA00005056"/>
    </source>
</evidence>
<dbReference type="InterPro" id="IPR022697">
    <property type="entry name" value="HDH_short"/>
</dbReference>
<proteinExistence type="inferred from homology"/>
<evidence type="ECO:0000256" key="15">
    <source>
        <dbReference type="PIRSR" id="PIRSR036497-1"/>
    </source>
</evidence>
<comment type="caution">
    <text evidence="21">The sequence shown here is derived from an EMBL/GenBank/DDBJ whole genome shotgun (WGS) entry which is preliminary data.</text>
</comment>
<evidence type="ECO:0000256" key="13">
    <source>
        <dbReference type="ARBA" id="ARBA00059589"/>
    </source>
</evidence>
<protein>
    <recommendedName>
        <fullName evidence="6 14">Homoserine dehydrogenase</fullName>
        <shortName evidence="14">HDH</shortName>
        <ecNumber evidence="5 14">1.1.1.3</ecNumber>
    </recommendedName>
</protein>
<feature type="domain" description="Homoserine dehydrogenase catalytic" evidence="19">
    <location>
        <begin position="154"/>
        <end position="361"/>
    </location>
</feature>
<dbReference type="Gene3D" id="3.40.50.720">
    <property type="entry name" value="NAD(P)-binding Rossmann-like Domain"/>
    <property type="match status" value="1"/>
</dbReference>
<dbReference type="PANTHER" id="PTHR43070:SF5">
    <property type="entry name" value="HOMOSERINE DEHYDROGENASE"/>
    <property type="match status" value="1"/>
</dbReference>
<keyword evidence="7 14" id="KW-0028">Amino-acid biosynthesis</keyword>
<feature type="binding site" evidence="16">
    <location>
        <position position="211"/>
    </location>
    <ligand>
        <name>L-homoserine</name>
        <dbReference type="ChEBI" id="CHEBI:57476"/>
    </ligand>
</feature>
<dbReference type="GO" id="GO:0009086">
    <property type="term" value="P:methionine biosynthetic process"/>
    <property type="evidence" value="ECO:0007669"/>
    <property type="project" value="UniProtKB-KW"/>
</dbReference>
<dbReference type="InterPro" id="IPR001342">
    <property type="entry name" value="HDH_cat"/>
</dbReference>
<evidence type="ECO:0000256" key="9">
    <source>
        <dbReference type="ARBA" id="ARBA00022857"/>
    </source>
</evidence>
<dbReference type="SUPFAM" id="SSF55347">
    <property type="entry name" value="Glyceraldehyde-3-phosphate dehydrogenase-like, C-terminal domain"/>
    <property type="match status" value="1"/>
</dbReference>
<dbReference type="InterPro" id="IPR005106">
    <property type="entry name" value="Asp/hSer_DH_NAD-bd"/>
</dbReference>
<dbReference type="GO" id="GO:0009088">
    <property type="term" value="P:threonine biosynthetic process"/>
    <property type="evidence" value="ECO:0007669"/>
    <property type="project" value="UniProtKB-UniPathway"/>
</dbReference>
<evidence type="ECO:0000313" key="22">
    <source>
        <dbReference type="Proteomes" id="UP000289152"/>
    </source>
</evidence>
<evidence type="ECO:0000256" key="10">
    <source>
        <dbReference type="ARBA" id="ARBA00023002"/>
    </source>
</evidence>
<evidence type="ECO:0000313" key="21">
    <source>
        <dbReference type="EMBL" id="RXK35205.1"/>
    </source>
</evidence>
<keyword evidence="11 14" id="KW-0486">Methionine biosynthesis</keyword>
<accession>A0A4Q1BE06</accession>
<evidence type="ECO:0000256" key="17">
    <source>
        <dbReference type="RuleBase" id="RU000579"/>
    </source>
</evidence>
<dbReference type="PROSITE" id="PS01042">
    <property type="entry name" value="HOMOSER_DHGENASE"/>
    <property type="match status" value="1"/>
</dbReference>
<dbReference type="AlphaFoldDB" id="A0A4Q1BE06"/>
<dbReference type="OrthoDB" id="67851at2759"/>
<dbReference type="SUPFAM" id="SSF51735">
    <property type="entry name" value="NAD(P)-binding Rossmann-fold domains"/>
    <property type="match status" value="1"/>
</dbReference>
<dbReference type="GO" id="GO:0050661">
    <property type="term" value="F:NADP binding"/>
    <property type="evidence" value="ECO:0007669"/>
    <property type="project" value="InterPro"/>
</dbReference>
<evidence type="ECO:0000256" key="11">
    <source>
        <dbReference type="ARBA" id="ARBA00023167"/>
    </source>
</evidence>
<evidence type="ECO:0000259" key="19">
    <source>
        <dbReference type="Pfam" id="PF00742"/>
    </source>
</evidence>
<dbReference type="Pfam" id="PF00742">
    <property type="entry name" value="Homoserine_dh"/>
    <property type="match status" value="1"/>
</dbReference>
<comment type="similarity">
    <text evidence="4 14 18">Belongs to the homoserine dehydrogenase family.</text>
</comment>
<dbReference type="Proteomes" id="UP000289152">
    <property type="component" value="Unassembled WGS sequence"/>
</dbReference>
<evidence type="ECO:0000256" key="18">
    <source>
        <dbReference type="RuleBase" id="RU004171"/>
    </source>
</evidence>
<gene>
    <name evidence="21" type="ORF">M231_07538</name>
</gene>
<sequence>MSTPIPVALIGLGGVGRSILSQLLSPILSEKFTLVLIANSRLSLSLPLAAPLTLTNHLPILEQHGTPLDLPSIISILSTHPSSRSKGSILIDSTGSDSLPGMYSQILSMGINIVTPNKKAASGSLSLWENIQKVCWPIGKAIYYGESTVGAGLPILSTLKDLVETGDEIQKIEGVFSGTLSYIFNQFSTVEISNVKFSEVVKIAKEKGYTEPDPRDDLSGTDVARKLTILSRLVPASPILIEGYASVPTQSLVPPVLQDANTKEDYLQRLEEGDEYFDKIRKEAENEGMVIRYVGVVDIVEGKVEAKLAKYPKDHAFATSLKGSDNIISFHTKRYSPRPLIIQGAGAGADVTAMGVTSDMLKIYERLCTVRI</sequence>
<feature type="binding site" evidence="16">
    <location>
        <position position="94"/>
    </location>
    <ligand>
        <name>NADPH</name>
        <dbReference type="ChEBI" id="CHEBI:57783"/>
    </ligand>
</feature>
<evidence type="ECO:0000256" key="3">
    <source>
        <dbReference type="ARBA" id="ARBA00005062"/>
    </source>
</evidence>
<dbReference type="PIRSF" id="PIRSF036497">
    <property type="entry name" value="HDH_short"/>
    <property type="match status" value="1"/>
</dbReference>
<dbReference type="VEuPathDB" id="FungiDB:TREMEDRAFT_37511"/>
<comment type="cofactor">
    <cofactor evidence="1">
        <name>a metal cation</name>
        <dbReference type="ChEBI" id="CHEBI:25213"/>
    </cofactor>
</comment>
<keyword evidence="8 14" id="KW-0791">Threonine biosynthesis</keyword>
<feature type="active site" description="Proton donor" evidence="15">
    <location>
        <position position="226"/>
    </location>
</feature>
<feature type="domain" description="Aspartate/homoserine dehydrogenase NAD-binding" evidence="20">
    <location>
        <begin position="11"/>
        <end position="133"/>
    </location>
</feature>
<name>A0A4Q1BE06_TREME</name>
<keyword evidence="22" id="KW-1185">Reference proteome</keyword>
<comment type="function">
    <text evidence="13">Catalyzes the conversion of L-aspartate-beta-semialdehyde (L-Asa) to L-homoserine (L-Hse), the third step in the biosynthesis of amino acids that derive from aspartate (the aspartate family of amino acids), including methioinine and threonine, the latter of which is a precursor to isoleucine; production of homoserine leads to a branch-point in the pathway as it can either be O-phosphorylated for processing to threonine, or O-acylated for processing to methionine.</text>
</comment>
<dbReference type="FunFam" id="3.30.360.10:FF:000006">
    <property type="entry name" value="Bifunctional aspartokinase/homoserine dehydrogenase"/>
    <property type="match status" value="1"/>
</dbReference>
<comment type="catalytic activity">
    <reaction evidence="12">
        <text>L-homoserine + NADP(+) = L-aspartate 4-semialdehyde + NADPH + H(+)</text>
        <dbReference type="Rhea" id="RHEA:15761"/>
        <dbReference type="ChEBI" id="CHEBI:15378"/>
        <dbReference type="ChEBI" id="CHEBI:57476"/>
        <dbReference type="ChEBI" id="CHEBI:57783"/>
        <dbReference type="ChEBI" id="CHEBI:58349"/>
        <dbReference type="ChEBI" id="CHEBI:537519"/>
        <dbReference type="EC" id="1.1.1.3"/>
    </reaction>
    <physiologicalReaction direction="right-to-left" evidence="12">
        <dbReference type="Rhea" id="RHEA:15763"/>
    </physiologicalReaction>
</comment>
<dbReference type="EMBL" id="SDIL01000152">
    <property type="protein sequence ID" value="RXK35205.1"/>
    <property type="molecule type" value="Genomic_DNA"/>
</dbReference>